<reference evidence="2 3" key="1">
    <citation type="submission" date="2021-05" db="EMBL/GenBank/DDBJ databases">
        <authorList>
            <person name="Zahm M."/>
            <person name="Klopp C."/>
            <person name="Cabau C."/>
            <person name="Kuhl H."/>
            <person name="Suciu R."/>
            <person name="Ciorpac M."/>
            <person name="Holostenco D."/>
            <person name="Gessner J."/>
            <person name="Wuertz S."/>
            <person name="Hohne C."/>
            <person name="Stock M."/>
            <person name="Gislard M."/>
            <person name="Lluch J."/>
            <person name="Milhes M."/>
            <person name="Lampietro C."/>
            <person name="Lopez Roques C."/>
            <person name="Donnadieu C."/>
            <person name="Du K."/>
            <person name="Schartl M."/>
            <person name="Guiguen Y."/>
        </authorList>
    </citation>
    <scope>NUCLEOTIDE SEQUENCE [LARGE SCALE GENOMIC DNA]</scope>
    <source>
        <strain evidence="2">Hh-F2</strain>
        <tissue evidence="2">Blood</tissue>
    </source>
</reference>
<feature type="compositionally biased region" description="Polar residues" evidence="1">
    <location>
        <begin position="2325"/>
        <end position="2334"/>
    </location>
</feature>
<dbReference type="InterPro" id="IPR057466">
    <property type="entry name" value="CFAP46_TPR"/>
</dbReference>
<keyword evidence="2" id="KW-0966">Cell projection</keyword>
<feature type="compositionally biased region" description="Basic and acidic residues" evidence="1">
    <location>
        <begin position="2335"/>
        <end position="2348"/>
    </location>
</feature>
<feature type="compositionally biased region" description="Basic and acidic residues" evidence="1">
    <location>
        <begin position="822"/>
        <end position="843"/>
    </location>
</feature>
<keyword evidence="2" id="KW-0282">Flagellum</keyword>
<name>A0ABR0ZR84_HUSHU</name>
<dbReference type="InterPro" id="IPR011990">
    <property type="entry name" value="TPR-like_helical_dom_sf"/>
</dbReference>
<feature type="region of interest" description="Disordered" evidence="1">
    <location>
        <begin position="1418"/>
        <end position="1466"/>
    </location>
</feature>
<accession>A0ABR0ZR84</accession>
<keyword evidence="2" id="KW-0969">Cilium</keyword>
<dbReference type="EMBL" id="JAHFZB010000007">
    <property type="protein sequence ID" value="KAK6487329.1"/>
    <property type="molecule type" value="Genomic_DNA"/>
</dbReference>
<dbReference type="Pfam" id="PF25439">
    <property type="entry name" value="TPR_CFAP46_N"/>
    <property type="match status" value="1"/>
</dbReference>
<evidence type="ECO:0000313" key="3">
    <source>
        <dbReference type="Proteomes" id="UP001369086"/>
    </source>
</evidence>
<feature type="region of interest" description="Disordered" evidence="1">
    <location>
        <begin position="2406"/>
        <end position="2434"/>
    </location>
</feature>
<evidence type="ECO:0000256" key="1">
    <source>
        <dbReference type="SAM" id="MobiDB-lite"/>
    </source>
</evidence>
<gene>
    <name evidence="2" type="ORF">HHUSO_G8476</name>
</gene>
<dbReference type="PANTHER" id="PTHR15977">
    <property type="entry name" value="CILIA- AND FLAGELLA-ASSOCIATED PROTEIN 46"/>
    <property type="match status" value="1"/>
</dbReference>
<protein>
    <submittedName>
        <fullName evidence="2">Cilia- and flagella-associated protein 46</fullName>
    </submittedName>
</protein>
<feature type="region of interest" description="Disordered" evidence="1">
    <location>
        <begin position="822"/>
        <end position="853"/>
    </location>
</feature>
<dbReference type="SUPFAM" id="SSF48452">
    <property type="entry name" value="TPR-like"/>
    <property type="match status" value="1"/>
</dbReference>
<dbReference type="PANTHER" id="PTHR15977:SF15">
    <property type="entry name" value="CILIA- AND FLAGELLA-ASSOCIATED PROTEIN 46"/>
    <property type="match status" value="1"/>
</dbReference>
<feature type="compositionally biased region" description="Basic and acidic residues" evidence="1">
    <location>
        <begin position="2406"/>
        <end position="2431"/>
    </location>
</feature>
<proteinExistence type="predicted"/>
<comment type="caution">
    <text evidence="2">The sequence shown here is derived from an EMBL/GenBank/DDBJ whole genome shotgun (WGS) entry which is preliminary data.</text>
</comment>
<dbReference type="InterPro" id="IPR039586">
    <property type="entry name" value="CFAP46"/>
</dbReference>
<sequence>MDLSIRQLLAAAEKHKDVEALKNAYDLIKVGAKERVTVDTTASFSPDLYVLCAEQAFQLGSKETSKNCLQMYFKEKPPSNQFLGRAYVCQGQINAPVTAGNPEELEKAAVYFMKAIDFSKKHPRYHFITFNASVLYWTMVRPFLRPGFRRCLIPTLTQVVKALEEIGESDFSWRAQLMLELVECFLDAGKVKDATGFAKGTAEFIEANVPFMYQKIFSLQVRHKLLDPAKAANKAKTNLGLRVIFNIQQLKSQLESLEPLKDSTTKLKNIYQYLMQSDAERSLCPSDDSPTPQITNTERIALLVDLAHLSLELKCPHVTKACLSDLKMLGVTDKRKLIQIECLQCELELQTHGAKADEYSRSYVEAQQKMIQKLDQTLQNAVRLGDMNAIQVVCVTQWNLCMPLLQHNIRKSIRKQLIRVAEVLEEINSLMFQLRCKIHIEISQIEEDDDRIEDAIQHVHKAIHLDDKGVYRECLQTSLHLLTLRGMLYKRPDRPEDQAAMTIEQAKKGNPNDGVRKKRPLLVNAGIALAPDAFQVVLDGENEAKVSTAKTRNSLISQLSAKAQHHTSSIQKIGGHLKRLGNHNDKERMRLWATLAKVARKQEVWDVCCAACRFCLLYDDDRWKAPKTADYEKKDDEGAMEGILGDVSLAQGSPRMMKQSLEKDLIRILAQIRLICAEATIYKLRSEGILLNDKAIPPEDTSKHPIGFIMKNPETDPEWIIYSDWIQYLSSYATENLLRAAELGVELHEDWIVCNAAVYILNYNNHLIRSGRQRELVDTLQTVLAALKQTGHSGETVLLVMLCNTLAQGLIYPWIPSSAKNSDEKKEAEKREREKSTTIEKSKKGSGKGTEKSNSVQTFLLDQNALQDVKKALEVCEYALNLTNGNVPSEVVPIDIKQQIIVTWIKVKQLLQQQIGPRLEIDDEGKNDTQSAMTKVLVGLEMHSCSRAKLMEFSAPNLSVLAKMTSDCSWSDPVVELQAWMQLAHFANLLHDHELVLVCSQRAMQLEEAAAKQAKLNKQEIYDYKVVQEMLSTAACIQGQSIMQTSAGKPHLRKAALNVFELSACILGDHTPAGCKLAALLFFFFSYAEKARSNKLVMVAARHFWNTCWPLIHSPTEREMLLGSIIKILKAITTSSKGKTDEWDKLPAQASITFGHSTATSAPPVTSVGNPEEDLTLRAAMYGLLFHIFADRKEWEAGLKVLDEAIKEMPRTKHRLLIFKHRVIVKARLGHSIMMDIQKFKDENEDYVSYMWHRVALCSKETVEQLACYQNAIGSLQKPESDWQKVDYLLEFGEWLYKNQFPITDSLYQIEWAIDILLHMTYSEDNQDYEGHAEKDNIIPVKHRSEIGVQIANTSLSITDLKHVKQLEALIRAHTLMAVISSCASPQHQQHCLMAYAYVMRIWQVSLSAAGLIIKDSLKNPSAPPSRSTPISTPKKDKENKSKQPQPPVREKPKQKGPPDSLPSYPEEWAGYDCPNEVRQAFKQDLSFSSVNERNITKPTQSLFYLDQLVKELKFLSLPHLTLPVLQLAEVIAHEVMDSKSLSDLYHLRIAQISSGLGFSLFATYHEKVVGTVFIHEEEQTKCRQTVVLHKEKQMQAIKEGTPKISDETQLEKTLKLIDSTLSGKKISGLCVQDMWIQKAEILLELGLYQPARHLLLEAHMTARELDDKAAQAQCLYLFAVLANSEMNHGQAKALLEEAQSIGGDENFWFNLTLCLVKAIIEENSKDKDNMACKVLEHTISVFRSALEERPNRVTVLRFMIASLESKLATIQIESLQHETAHVLLHPQQVKILMASCDTLNQSAKDFFKYGYKEQGVDAMLEHSKGLRMLAKHTDDKEFKYRCLLDSYSLMLQAVTTEEETFNNTLSLLQPQEMRNLTLPLLRKLANLKFSLVDLTLDMLHLVCAEEKQQALAEERKGSVQKIVEEFVRCTPNYSSVQQEWVTTGKTLGQVALAQLESIHTLCSSSLEMRAKCLCQIGKCLRLLAVQIDPLHPSVQWDSQFVEEIKLALKQIHVEEHSQETNNLGHYPITHQGVLQYMSKAIRLKDARIVAQQYLAQASEVLAQAISLSLNNKFTEILAAACLNMLECLGQFDPVSSGQYLALYQSCRASLMMGDILKEATSDTSSSQLAALLHLQHQIHQTKADGTNTLLKTVEQRLTAISKSYANLSINPQHLNHLNELPPNFKIVILQHSEDRSVLYGAFLDRLKTTGRGIQQAGTLVRTRVARAAVDPEIFSKLLSRVRLHKKEVMQVLLKKEYQRSHNAQQRSMLENLLHNTKGAHNEASKVTKDEPTLLSNFSEIVKHLEDYLNPVISQFDFPGLSITRTPSASTAESGKTKDKDKEDKPAADKALPGAPADMGECVILLADTLLMELPLEALKVLQEDGISSVSRDFSLQLLYNRMHREEGAESDNKKDAKSAKGPKAKGDQKKSIKGVPVSRVLPPNCISVDTHNIKYVVDPYNEARETESVSPVHKMSRILETYNQQFTPYWEGVMDRGHNPSHAELEQLMNSCSAFIFYGTERFLANFMPSKLVAKNFPECQLVIIFDLVQSSLSFLRQSKLDVEKSALQLSLERPLDTAILLSLTGVRSIMANQWHTTLQQNAAKLDIIFENLLKLGQMAGQSVRAVQKHGMQNEPIEAEERPRSTINNEEAVLLVSHESKKEEFCNSDPPEHTVLLHSSFNYVLYGLPNLVIT</sequence>
<feature type="region of interest" description="Disordered" evidence="1">
    <location>
        <begin position="2325"/>
        <end position="2353"/>
    </location>
</feature>
<dbReference type="Proteomes" id="UP001369086">
    <property type="component" value="Unassembled WGS sequence"/>
</dbReference>
<keyword evidence="3" id="KW-1185">Reference proteome</keyword>
<evidence type="ECO:0000313" key="2">
    <source>
        <dbReference type="EMBL" id="KAK6487329.1"/>
    </source>
</evidence>
<organism evidence="2 3">
    <name type="scientific">Huso huso</name>
    <name type="common">Beluga</name>
    <name type="synonym">Acipenser huso</name>
    <dbReference type="NCBI Taxonomy" id="61971"/>
    <lineage>
        <taxon>Eukaryota</taxon>
        <taxon>Metazoa</taxon>
        <taxon>Chordata</taxon>
        <taxon>Craniata</taxon>
        <taxon>Vertebrata</taxon>
        <taxon>Euteleostomi</taxon>
        <taxon>Actinopterygii</taxon>
        <taxon>Chondrostei</taxon>
        <taxon>Acipenseriformes</taxon>
        <taxon>Acipenseridae</taxon>
        <taxon>Huso</taxon>
    </lineage>
</organism>